<evidence type="ECO:0000259" key="1">
    <source>
        <dbReference type="Pfam" id="PF00903"/>
    </source>
</evidence>
<sequence length="157" mass="16843">MRLDHINLCASDVPALTRTLTRHFGYTALREGTVADYPGAPNPGAAFSFLLGQDGSHIVVTQITAAAEDVSSYPPQFHFGLMQDTVEAVHEKHAELTAAGHRPGPISSGFEVLGATWTAFYCPLGDGLEIEINHRTASALLDRPASGFDEPALFRPI</sequence>
<name>A0A9X2VVW4_9PSEU</name>
<dbReference type="SUPFAM" id="SSF54593">
    <property type="entry name" value="Glyoxalase/Bleomycin resistance protein/Dihydroxybiphenyl dioxygenase"/>
    <property type="match status" value="1"/>
</dbReference>
<accession>A0A9X2VVW4</accession>
<feature type="domain" description="Glyoxalase/fosfomycin resistance/dioxygenase" evidence="1">
    <location>
        <begin position="2"/>
        <end position="100"/>
    </location>
</feature>
<reference evidence="2" key="1">
    <citation type="submission" date="2022-08" db="EMBL/GenBank/DDBJ databases">
        <authorList>
            <person name="Tistechok S."/>
            <person name="Samborskyy M."/>
            <person name="Roman I."/>
        </authorList>
    </citation>
    <scope>NUCLEOTIDE SEQUENCE</scope>
    <source>
        <strain evidence="2">DSM 103496</strain>
    </source>
</reference>
<protein>
    <submittedName>
        <fullName evidence="2">VOC family protein</fullName>
    </submittedName>
</protein>
<gene>
    <name evidence="2" type="ORF">NZH93_43775</name>
</gene>
<dbReference type="InterPro" id="IPR004360">
    <property type="entry name" value="Glyas_Fos-R_dOase_dom"/>
</dbReference>
<dbReference type="CDD" id="cd06587">
    <property type="entry name" value="VOC"/>
    <property type="match status" value="1"/>
</dbReference>
<keyword evidence="3" id="KW-1185">Reference proteome</keyword>
<evidence type="ECO:0000313" key="2">
    <source>
        <dbReference type="EMBL" id="MCS7483801.1"/>
    </source>
</evidence>
<dbReference type="RefSeq" id="WP_259629254.1">
    <property type="nucleotide sequence ID" value="NZ_JANYMP010000037.1"/>
</dbReference>
<organism evidence="2 3">
    <name type="scientific">Umezawaea endophytica</name>
    <dbReference type="NCBI Taxonomy" id="1654476"/>
    <lineage>
        <taxon>Bacteria</taxon>
        <taxon>Bacillati</taxon>
        <taxon>Actinomycetota</taxon>
        <taxon>Actinomycetes</taxon>
        <taxon>Pseudonocardiales</taxon>
        <taxon>Pseudonocardiaceae</taxon>
        <taxon>Umezawaea</taxon>
    </lineage>
</organism>
<dbReference type="Proteomes" id="UP001141259">
    <property type="component" value="Unassembled WGS sequence"/>
</dbReference>
<dbReference type="Gene3D" id="3.10.180.10">
    <property type="entry name" value="2,3-Dihydroxybiphenyl 1,2-Dioxygenase, domain 1"/>
    <property type="match status" value="1"/>
</dbReference>
<comment type="caution">
    <text evidence="2">The sequence shown here is derived from an EMBL/GenBank/DDBJ whole genome shotgun (WGS) entry which is preliminary data.</text>
</comment>
<proteinExistence type="predicted"/>
<evidence type="ECO:0000313" key="3">
    <source>
        <dbReference type="Proteomes" id="UP001141259"/>
    </source>
</evidence>
<dbReference type="EMBL" id="JANYMP010000037">
    <property type="protein sequence ID" value="MCS7483801.1"/>
    <property type="molecule type" value="Genomic_DNA"/>
</dbReference>
<dbReference type="AlphaFoldDB" id="A0A9X2VVW4"/>
<dbReference type="Pfam" id="PF00903">
    <property type="entry name" value="Glyoxalase"/>
    <property type="match status" value="1"/>
</dbReference>
<dbReference type="InterPro" id="IPR029068">
    <property type="entry name" value="Glyas_Bleomycin-R_OHBP_Dase"/>
</dbReference>